<accession>A0A3E1K5A6</accession>
<dbReference type="Proteomes" id="UP000260351">
    <property type="component" value="Unassembled WGS sequence"/>
</dbReference>
<dbReference type="EMBL" id="QUZK01000051">
    <property type="protein sequence ID" value="RFF29227.1"/>
    <property type="molecule type" value="Genomic_DNA"/>
</dbReference>
<evidence type="ECO:0000313" key="2">
    <source>
        <dbReference type="Proteomes" id="UP000260351"/>
    </source>
</evidence>
<protein>
    <recommendedName>
        <fullName evidence="3">XRE family transcriptional regulator</fullName>
    </recommendedName>
</protein>
<sequence length="81" mass="8868">MDTMTLIQARAHERLSVLGIPADHRGRYLSQVSGLTPERIEALLSGALDDSRFGTDDLDVLATALDVPGWWLVMPFDGSTQ</sequence>
<gene>
    <name evidence="1" type="ORF">DZC52_14070</name>
</gene>
<reference evidence="1 2" key="1">
    <citation type="submission" date="2018-08" db="EMBL/GenBank/DDBJ databases">
        <title>Wenzhouxiangella salilacus sp. nov., a novel bacterium isolated from a saline lake in Xinjiang Province, China.</title>
        <authorList>
            <person name="Han S."/>
        </authorList>
    </citation>
    <scope>NUCLEOTIDE SEQUENCE [LARGE SCALE GENOMIC DNA]</scope>
    <source>
        <strain evidence="1 2">XDB06</strain>
    </source>
</reference>
<dbReference type="AlphaFoldDB" id="A0A3E1K5A6"/>
<organism evidence="1 2">
    <name type="scientific">Wenzhouxiangella sediminis</name>
    <dbReference type="NCBI Taxonomy" id="1792836"/>
    <lineage>
        <taxon>Bacteria</taxon>
        <taxon>Pseudomonadati</taxon>
        <taxon>Pseudomonadota</taxon>
        <taxon>Gammaproteobacteria</taxon>
        <taxon>Chromatiales</taxon>
        <taxon>Wenzhouxiangellaceae</taxon>
        <taxon>Wenzhouxiangella</taxon>
    </lineage>
</organism>
<evidence type="ECO:0000313" key="1">
    <source>
        <dbReference type="EMBL" id="RFF29227.1"/>
    </source>
</evidence>
<evidence type="ECO:0008006" key="3">
    <source>
        <dbReference type="Google" id="ProtNLM"/>
    </source>
</evidence>
<comment type="caution">
    <text evidence="1">The sequence shown here is derived from an EMBL/GenBank/DDBJ whole genome shotgun (WGS) entry which is preliminary data.</text>
</comment>
<name>A0A3E1K5A6_9GAMM</name>
<proteinExistence type="predicted"/>
<keyword evidence="2" id="KW-1185">Reference proteome</keyword>